<sequence>MNCYLAIPALLFAGAIGLAQPGSLVGYEQIGSMEVGEIETTLNIAFGT</sequence>
<evidence type="ECO:0000313" key="1">
    <source>
        <dbReference type="EMBL" id="SVA43017.1"/>
    </source>
</evidence>
<name>A0A381VTS2_9ZZZZ</name>
<dbReference type="EMBL" id="UINC01009599">
    <property type="protein sequence ID" value="SVA43017.1"/>
    <property type="molecule type" value="Genomic_DNA"/>
</dbReference>
<protein>
    <submittedName>
        <fullName evidence="1">Uncharacterized protein</fullName>
    </submittedName>
</protein>
<organism evidence="1">
    <name type="scientific">marine metagenome</name>
    <dbReference type="NCBI Taxonomy" id="408172"/>
    <lineage>
        <taxon>unclassified sequences</taxon>
        <taxon>metagenomes</taxon>
        <taxon>ecological metagenomes</taxon>
    </lineage>
</organism>
<dbReference type="AlphaFoldDB" id="A0A381VTS2"/>
<proteinExistence type="predicted"/>
<accession>A0A381VTS2</accession>
<reference evidence="1" key="1">
    <citation type="submission" date="2018-05" db="EMBL/GenBank/DDBJ databases">
        <authorList>
            <person name="Lanie J.A."/>
            <person name="Ng W.-L."/>
            <person name="Kazmierczak K.M."/>
            <person name="Andrzejewski T.M."/>
            <person name="Davidsen T.M."/>
            <person name="Wayne K.J."/>
            <person name="Tettelin H."/>
            <person name="Glass J.I."/>
            <person name="Rusch D."/>
            <person name="Podicherti R."/>
            <person name="Tsui H.-C.T."/>
            <person name="Winkler M.E."/>
        </authorList>
    </citation>
    <scope>NUCLEOTIDE SEQUENCE</scope>
</reference>
<feature type="non-terminal residue" evidence="1">
    <location>
        <position position="48"/>
    </location>
</feature>
<gene>
    <name evidence="1" type="ORF">METZ01_LOCUS95871</name>
</gene>